<keyword evidence="3" id="KW-1185">Reference proteome</keyword>
<reference evidence="2 3" key="1">
    <citation type="submission" date="2018-05" db="EMBL/GenBank/DDBJ databases">
        <title>Draft genome of Methanospirillum lacunae Ki8-1.</title>
        <authorList>
            <person name="Dueholm M.S."/>
            <person name="Nielsen P.H."/>
            <person name="Bakmann L.F."/>
            <person name="Otzen D.E."/>
        </authorList>
    </citation>
    <scope>NUCLEOTIDE SEQUENCE [LARGE SCALE GENOMIC DNA]</scope>
    <source>
        <strain evidence="2 3">Ki8-1</strain>
    </source>
</reference>
<name>A0A2V2N923_9EURY</name>
<feature type="transmembrane region" description="Helical" evidence="1">
    <location>
        <begin position="46"/>
        <end position="66"/>
    </location>
</feature>
<dbReference type="Proteomes" id="UP000245657">
    <property type="component" value="Unassembled WGS sequence"/>
</dbReference>
<evidence type="ECO:0000313" key="3">
    <source>
        <dbReference type="Proteomes" id="UP000245657"/>
    </source>
</evidence>
<comment type="caution">
    <text evidence="2">The sequence shown here is derived from an EMBL/GenBank/DDBJ whole genome shotgun (WGS) entry which is preliminary data.</text>
</comment>
<feature type="transmembrane region" description="Helical" evidence="1">
    <location>
        <begin position="260"/>
        <end position="278"/>
    </location>
</feature>
<dbReference type="EMBL" id="QGMY01000007">
    <property type="protein sequence ID" value="PWR72091.1"/>
    <property type="molecule type" value="Genomic_DNA"/>
</dbReference>
<dbReference type="RefSeq" id="WP_109968581.1">
    <property type="nucleotide sequence ID" value="NZ_CP176093.1"/>
</dbReference>
<dbReference type="OrthoDB" id="118075at2157"/>
<dbReference type="AlphaFoldDB" id="A0A2V2N923"/>
<accession>A0A2V2N923</accession>
<sequence length="373" mass="42275">MDYQPTDEQMEEACRDEAAYLENAIADEKSRLLALLKVIDSDRIHAAGYGALVVAAILNLICLVDRPGSYMVLWILASLYFYLIYPLIPVAVILIPGLFRKTTQSRSDRDPLLPWLKNLHLVKNRRIILQLAIRFFLLGIMPLTSGMVLIYSLSLIFAIALGANGNIPLLTSLLIIIQCLGILIFYLDLSYLKRQFSFFTRSLSFITSDHWIRYLLITVFGILVVIIASCATIILLIAILMPGFTLGMYVDATVLVQDRADIRILLLFLSQFILMQYFQSALSRRIARTLCSDQLIRIQEADEMLNNPTSKSGAVFSRDELAAMVLPLIIESRIHDITRMHMGGLFPTYTIGLDIDEIFRIRSLEELSGMFRK</sequence>
<keyword evidence="1" id="KW-0812">Transmembrane</keyword>
<protein>
    <submittedName>
        <fullName evidence="2">Uncharacterized protein</fullName>
    </submittedName>
</protein>
<feature type="transmembrane region" description="Helical" evidence="1">
    <location>
        <begin position="212"/>
        <end position="240"/>
    </location>
</feature>
<organism evidence="2 3">
    <name type="scientific">Methanospirillum lacunae</name>
    <dbReference type="NCBI Taxonomy" id="668570"/>
    <lineage>
        <taxon>Archaea</taxon>
        <taxon>Methanobacteriati</taxon>
        <taxon>Methanobacteriota</taxon>
        <taxon>Stenosarchaea group</taxon>
        <taxon>Methanomicrobia</taxon>
        <taxon>Methanomicrobiales</taxon>
        <taxon>Methanospirillaceae</taxon>
        <taxon>Methanospirillum</taxon>
    </lineage>
</organism>
<keyword evidence="1" id="KW-0472">Membrane</keyword>
<gene>
    <name evidence="2" type="ORF">DK846_08865</name>
</gene>
<feature type="transmembrane region" description="Helical" evidence="1">
    <location>
        <begin position="135"/>
        <end position="161"/>
    </location>
</feature>
<feature type="transmembrane region" description="Helical" evidence="1">
    <location>
        <begin position="167"/>
        <end position="191"/>
    </location>
</feature>
<keyword evidence="1" id="KW-1133">Transmembrane helix</keyword>
<evidence type="ECO:0000256" key="1">
    <source>
        <dbReference type="SAM" id="Phobius"/>
    </source>
</evidence>
<evidence type="ECO:0000313" key="2">
    <source>
        <dbReference type="EMBL" id="PWR72091.1"/>
    </source>
</evidence>
<feature type="transmembrane region" description="Helical" evidence="1">
    <location>
        <begin position="72"/>
        <end position="99"/>
    </location>
</feature>
<dbReference type="GeneID" id="97548043"/>
<proteinExistence type="predicted"/>